<dbReference type="InterPro" id="IPR036291">
    <property type="entry name" value="NAD(P)-bd_dom_sf"/>
</dbReference>
<dbReference type="AlphaFoldDB" id="A0A2X0SN21"/>
<reference evidence="1" key="1">
    <citation type="submission" date="2018-05" db="EMBL/GenBank/DDBJ databases">
        <authorList>
            <person name="Lanie J.A."/>
            <person name="Ng W.-L."/>
            <person name="Kazmierczak K.M."/>
            <person name="Andrzejewski T.M."/>
            <person name="Davidsen T.M."/>
            <person name="Wayne K.J."/>
            <person name="Tettelin H."/>
            <person name="Glass J.I."/>
            <person name="Rusch D."/>
            <person name="Podicherti R."/>
            <person name="Tsui H.-C.T."/>
            <person name="Winkler M.E."/>
        </authorList>
    </citation>
    <scope>NUCLEOTIDE SEQUENCE</scope>
    <source>
        <strain evidence="1">KNB</strain>
    </source>
</reference>
<dbReference type="GO" id="GO:0016616">
    <property type="term" value="F:oxidoreductase activity, acting on the CH-OH group of donors, NAD or NADP as acceptor"/>
    <property type="evidence" value="ECO:0007669"/>
    <property type="project" value="TreeGrafter"/>
</dbReference>
<dbReference type="PANTHER" id="PTHR45458">
    <property type="entry name" value="SHORT-CHAIN DEHYDROGENASE/REDUCTASE SDR"/>
    <property type="match status" value="1"/>
</dbReference>
<dbReference type="InterPro" id="IPR002347">
    <property type="entry name" value="SDR_fam"/>
</dbReference>
<dbReference type="SUPFAM" id="SSF51735">
    <property type="entry name" value="NAD(P)-binding Rossmann-fold domains"/>
    <property type="match status" value="1"/>
</dbReference>
<dbReference type="Gene3D" id="3.40.50.720">
    <property type="entry name" value="NAD(P)-binding Rossmann-like Domain"/>
    <property type="match status" value="1"/>
</dbReference>
<dbReference type="CDD" id="cd05325">
    <property type="entry name" value="carb_red_sniffer_like_SDR_c"/>
    <property type="match status" value="1"/>
</dbReference>
<sequence length="230" mass="24983">MTVHQLLITGANRGIGLEFVRQYAQDGWKVLACCRDPQHATDLLSLANTHSGIRILGLDVADFAQIEALALQLKEEEIDLLINNAAIYPAGSLGNTDTGDWLEAFRVNCMAPMKMAEAFLPQIARSRFRKMATISSKMGSLDDNTSGGSYIYRSTKAAVNMVMKSLSIDLIPYGISVVTLHPGWVLTRMGGANALIDTHKSVSGMRRVIGGLHPGNSGQFISYDGKAINW</sequence>
<evidence type="ECO:0000313" key="1">
    <source>
        <dbReference type="EMBL" id="SPS06305.1"/>
    </source>
</evidence>
<protein>
    <submittedName>
        <fullName evidence="1">Short-chain dehydrogenase/reductase SDR</fullName>
    </submittedName>
</protein>
<dbReference type="InterPro" id="IPR052184">
    <property type="entry name" value="SDR_enzymes"/>
</dbReference>
<dbReference type="Pfam" id="PF00106">
    <property type="entry name" value="adh_short"/>
    <property type="match status" value="1"/>
</dbReference>
<organism evidence="1">
    <name type="scientific">Candidatus Nitrotoga fabula</name>
    <dbReference type="NCBI Taxonomy" id="2182327"/>
    <lineage>
        <taxon>Bacteria</taxon>
        <taxon>Pseudomonadati</taxon>
        <taxon>Pseudomonadota</taxon>
        <taxon>Betaproteobacteria</taxon>
        <taxon>Nitrosomonadales</taxon>
        <taxon>Gallionellaceae</taxon>
        <taxon>Candidatus Nitrotoga</taxon>
    </lineage>
</organism>
<name>A0A2X0SN21_9PROT</name>
<dbReference type="EMBL" id="LS423452">
    <property type="protein sequence ID" value="SPS06305.1"/>
    <property type="molecule type" value="Genomic_DNA"/>
</dbReference>
<dbReference type="PRINTS" id="PR00081">
    <property type="entry name" value="GDHRDH"/>
</dbReference>
<proteinExistence type="predicted"/>
<accession>A0A2X0SN21</accession>
<dbReference type="PANTHER" id="PTHR45458:SF1">
    <property type="entry name" value="SHORT CHAIN DEHYDROGENASE"/>
    <property type="match status" value="1"/>
</dbReference>
<gene>
    <name evidence="1" type="ORF">NITFAB_1895</name>
</gene>